<protein>
    <recommendedName>
        <fullName evidence="2">Amidoligase enzyme</fullName>
    </recommendedName>
</protein>
<sequence length="348" mass="39339">MYRLDFAAGIRTLDGQLRCYECITQTHTQCPGCYHWYPRNGSCDDCLTCCGCNEPTPSDDLTTTIDSDDVCWTCLERSYWQCLGCFAWNSDNDSRCRNGCDNRSDLILIYDHDYKPEPEFHGKGPLHLGVELEIHTPHDTGNCAEIAMDHLGSLGYLKNDASVSDGFEIVTHPMSYTWALDNFPWDMLAKLEDAGCSTSEDTGLHVHVSRAGFDSPCHVFRWMKFIYRNRSQVIRLARRSSAHWADFTDADRHAVKHYAKGAHGERYRAINTGNDDTFEIRVFASSLDMGDVQAALALAVASIEYTRQLSVPRIFTGGWQWPAFAAWVDTRIAYAPLHRQMQAMACAC</sequence>
<comment type="caution">
    <text evidence="1">The sequence shown here is derived from an EMBL/GenBank/DDBJ whole genome shotgun (WGS) entry which is preliminary data.</text>
</comment>
<dbReference type="RefSeq" id="WP_204301156.1">
    <property type="nucleotide sequence ID" value="NZ_BAAAGQ010000057.1"/>
</dbReference>
<reference evidence="1" key="1">
    <citation type="submission" date="2021-01" db="EMBL/GenBank/DDBJ databases">
        <title>Whole genome shotgun sequence of Actinoplanes capillaceus NBRC 16408.</title>
        <authorList>
            <person name="Komaki H."/>
            <person name="Tamura T."/>
        </authorList>
    </citation>
    <scope>NUCLEOTIDE SEQUENCE [LARGE SCALE GENOMIC DNA]</scope>
    <source>
        <strain evidence="1">NBRC 16408</strain>
    </source>
</reference>
<accession>A0ABQ3WY20</accession>
<name>A0ABQ3WY20_9ACTN</name>
<organism evidence="1">
    <name type="scientific">Actinoplanes campanulatus</name>
    <dbReference type="NCBI Taxonomy" id="113559"/>
    <lineage>
        <taxon>Bacteria</taxon>
        <taxon>Bacillati</taxon>
        <taxon>Actinomycetota</taxon>
        <taxon>Actinomycetes</taxon>
        <taxon>Micromonosporales</taxon>
        <taxon>Micromonosporaceae</taxon>
        <taxon>Actinoplanes</taxon>
    </lineage>
</organism>
<gene>
    <name evidence="1" type="ORF">Aca07nite_84590</name>
</gene>
<evidence type="ECO:0000313" key="1">
    <source>
        <dbReference type="EMBL" id="GID51184.1"/>
    </source>
</evidence>
<proteinExistence type="predicted"/>
<evidence type="ECO:0008006" key="2">
    <source>
        <dbReference type="Google" id="ProtNLM"/>
    </source>
</evidence>
<dbReference type="EMBL" id="BOMF01000172">
    <property type="protein sequence ID" value="GID51184.1"/>
    <property type="molecule type" value="Genomic_DNA"/>
</dbReference>